<dbReference type="InterPro" id="IPR047657">
    <property type="entry name" value="PmbA"/>
</dbReference>
<evidence type="ECO:0000259" key="2">
    <source>
        <dbReference type="Pfam" id="PF01523"/>
    </source>
</evidence>
<name>A0A0B7MPG3_9FIRM</name>
<dbReference type="SUPFAM" id="SSF111283">
    <property type="entry name" value="Putative modulator of DNA gyrase, PmbA/TldD"/>
    <property type="match status" value="1"/>
</dbReference>
<evidence type="ECO:0000256" key="1">
    <source>
        <dbReference type="ARBA" id="ARBA00005836"/>
    </source>
</evidence>
<dbReference type="InterPro" id="IPR045569">
    <property type="entry name" value="Metalloprtase-TldD/E_C"/>
</dbReference>
<dbReference type="GO" id="GO:0006508">
    <property type="term" value="P:proteolysis"/>
    <property type="evidence" value="ECO:0007669"/>
    <property type="project" value="InterPro"/>
</dbReference>
<dbReference type="Pfam" id="PF19289">
    <property type="entry name" value="PmbA_TldD_3rd"/>
    <property type="match status" value="1"/>
</dbReference>
<organism evidence="5 6">
    <name type="scientific">Syntrophaceticus schinkii</name>
    <dbReference type="NCBI Taxonomy" id="499207"/>
    <lineage>
        <taxon>Bacteria</taxon>
        <taxon>Bacillati</taxon>
        <taxon>Bacillota</taxon>
        <taxon>Clostridia</taxon>
        <taxon>Thermoanaerobacterales</taxon>
        <taxon>Thermoanaerobacterales Family III. Incertae Sedis</taxon>
        <taxon>Syntrophaceticus</taxon>
    </lineage>
</organism>
<dbReference type="InterPro" id="IPR036059">
    <property type="entry name" value="TldD/PmbA_sf"/>
</dbReference>
<dbReference type="PANTHER" id="PTHR43421:SF1">
    <property type="entry name" value="METALLOPROTEASE PMBA"/>
    <property type="match status" value="1"/>
</dbReference>
<dbReference type="EMBL" id="CDRZ01000262">
    <property type="protein sequence ID" value="CEO89901.1"/>
    <property type="molecule type" value="Genomic_DNA"/>
</dbReference>
<dbReference type="PANTHER" id="PTHR43421">
    <property type="entry name" value="METALLOPROTEASE PMBA"/>
    <property type="match status" value="1"/>
</dbReference>
<protein>
    <submittedName>
        <fullName evidence="5">Peptidase U62 modulator of DNA gyrase</fullName>
    </submittedName>
</protein>
<evidence type="ECO:0000313" key="5">
    <source>
        <dbReference type="EMBL" id="CEO89901.1"/>
    </source>
</evidence>
<proteinExistence type="inferred from homology"/>
<feature type="domain" description="Metalloprotease TldD/E N-terminal" evidence="2">
    <location>
        <begin position="28"/>
        <end position="92"/>
    </location>
</feature>
<accession>A0A0B7MPG3</accession>
<evidence type="ECO:0000313" key="6">
    <source>
        <dbReference type="Proteomes" id="UP000046155"/>
    </source>
</evidence>
<dbReference type="GO" id="GO:0008237">
    <property type="term" value="F:metallopeptidase activity"/>
    <property type="evidence" value="ECO:0007669"/>
    <property type="project" value="InterPro"/>
</dbReference>
<dbReference type="Pfam" id="PF01523">
    <property type="entry name" value="PmbA_TldD_1st"/>
    <property type="match status" value="1"/>
</dbReference>
<evidence type="ECO:0000259" key="4">
    <source>
        <dbReference type="Pfam" id="PF19290"/>
    </source>
</evidence>
<dbReference type="Proteomes" id="UP000046155">
    <property type="component" value="Unassembled WGS sequence"/>
</dbReference>
<sequence>MNRDEKLVSSELVAAVIEEAKDRNVEHAEAFFDREEELSIEVREGEVENLKIAQDAGLGVRVIQSGRLGYAYTTGLTRGDVVGTLEAALANARAASEDAYYTLPQPAKNYPELDIDDSSLGEVSLEEKIELARRIERSGRSFDQLVRITEQVSYEEVRFEIAIANTEGISLTSKGSFCGGVAAFVAGKDGDLQTGFSVDFVRKLKELDVEDIGKEAASKAVRMLGAQRLKTKRVPVIMDPYVVASFLGMMASALSAEAVQKGRSLFAGKVGERVASTEVNIADDGARPGGILSSPFDGEGVPTQRTVLVEGGVLQGFLHNSYTAAKDGVSSTGNAVRGSFQSPPQLGSTNFYLSAGKCKPGEIIRGTGEGFYLTEVMGMHTANPISGDFSLGAAGIWIHNGELTTPVRGMVIAGNILELLDRVDAVGSDLRFFASKGAPTIRVANLTVSGQ</sequence>
<dbReference type="OrthoDB" id="9803213at2"/>
<dbReference type="RefSeq" id="WP_044665748.1">
    <property type="nucleotide sequence ID" value="NZ_CDRZ01000262.1"/>
</dbReference>
<gene>
    <name evidence="5" type="ORF">SSCH_630039</name>
</gene>
<dbReference type="InterPro" id="IPR002510">
    <property type="entry name" value="Metalloprtase-TldD/E_N"/>
</dbReference>
<dbReference type="Gene3D" id="3.30.2290.10">
    <property type="entry name" value="PmbA/TldD superfamily"/>
    <property type="match status" value="1"/>
</dbReference>
<feature type="domain" description="Metalloprotease TldD/E C-terminal" evidence="3">
    <location>
        <begin position="231"/>
        <end position="450"/>
    </location>
</feature>
<dbReference type="InterPro" id="IPR035068">
    <property type="entry name" value="TldD/PmbA_N"/>
</dbReference>
<dbReference type="Pfam" id="PF19290">
    <property type="entry name" value="PmbA_TldD_2nd"/>
    <property type="match status" value="1"/>
</dbReference>
<keyword evidence="6" id="KW-1185">Reference proteome</keyword>
<dbReference type="GO" id="GO:0005829">
    <property type="term" value="C:cytosol"/>
    <property type="evidence" value="ECO:0007669"/>
    <property type="project" value="TreeGrafter"/>
</dbReference>
<dbReference type="InterPro" id="IPR045570">
    <property type="entry name" value="Metalloprtase-TldD/E_cen_dom"/>
</dbReference>
<reference evidence="6" key="1">
    <citation type="submission" date="2015-01" db="EMBL/GenBank/DDBJ databases">
        <authorList>
            <person name="Manzoor Shahid"/>
            <person name="Zubair Saima"/>
        </authorList>
    </citation>
    <scope>NUCLEOTIDE SEQUENCE [LARGE SCALE GENOMIC DNA]</scope>
    <source>
        <strain evidence="6">Sp3</strain>
    </source>
</reference>
<evidence type="ECO:0000259" key="3">
    <source>
        <dbReference type="Pfam" id="PF19289"/>
    </source>
</evidence>
<feature type="domain" description="Metalloprotease TldD/E central" evidence="4">
    <location>
        <begin position="120"/>
        <end position="224"/>
    </location>
</feature>
<dbReference type="AlphaFoldDB" id="A0A0B7MPG3"/>
<comment type="similarity">
    <text evidence="1">Belongs to the peptidase U62 family.</text>
</comment>